<dbReference type="AlphaFoldDB" id="A0AAV9PC51"/>
<dbReference type="GeneID" id="89925552"/>
<dbReference type="RefSeq" id="XP_064660090.1">
    <property type="nucleotide sequence ID" value="XM_064801460.1"/>
</dbReference>
<dbReference type="PANTHER" id="PTHR42085">
    <property type="entry name" value="F-BOX DOMAIN-CONTAINING PROTEIN"/>
    <property type="match status" value="1"/>
</dbReference>
<dbReference type="PANTHER" id="PTHR42085:SF1">
    <property type="entry name" value="F-BOX DOMAIN-CONTAINING PROTEIN"/>
    <property type="match status" value="1"/>
</dbReference>
<keyword evidence="2" id="KW-1185">Reference proteome</keyword>
<name>A0AAV9PC51_9PEZI</name>
<dbReference type="Proteomes" id="UP001337655">
    <property type="component" value="Unassembled WGS sequence"/>
</dbReference>
<organism evidence="1 2">
    <name type="scientific">Saxophila tyrrhenica</name>
    <dbReference type="NCBI Taxonomy" id="1690608"/>
    <lineage>
        <taxon>Eukaryota</taxon>
        <taxon>Fungi</taxon>
        <taxon>Dikarya</taxon>
        <taxon>Ascomycota</taxon>
        <taxon>Pezizomycotina</taxon>
        <taxon>Dothideomycetes</taxon>
        <taxon>Dothideomycetidae</taxon>
        <taxon>Mycosphaerellales</taxon>
        <taxon>Extremaceae</taxon>
        <taxon>Saxophila</taxon>
    </lineage>
</organism>
<gene>
    <name evidence="1" type="ORF">LTR77_004206</name>
</gene>
<comment type="caution">
    <text evidence="1">The sequence shown here is derived from an EMBL/GenBank/DDBJ whole genome shotgun (WGS) entry which is preliminary data.</text>
</comment>
<evidence type="ECO:0000313" key="1">
    <source>
        <dbReference type="EMBL" id="KAK5171062.1"/>
    </source>
</evidence>
<accession>A0AAV9PC51</accession>
<sequence>MKRLNFTTTHPQTQSRFFTLPAELRNEIYTMVFSEVPTNKAGKISTHSVHALTSRKSKQSVLSIACACRWTYLETLELFYSMYHFSFDLTHPWHDRVYSNPTHGFMIQPAAIQEATMLAWDIEEIEPTCWTLGRFKSLKHLHFTIRTTFTLEAYRTGSLRAEFHGKRKDLRFSGKKLPKSVQTITLEFRQHDLMANRGGMNEEAQQLYKQECASLEHDIARFTKDAQVQRRLGC</sequence>
<reference evidence="1 2" key="1">
    <citation type="submission" date="2023-08" db="EMBL/GenBank/DDBJ databases">
        <title>Black Yeasts Isolated from many extreme environments.</title>
        <authorList>
            <person name="Coleine C."/>
            <person name="Stajich J.E."/>
            <person name="Selbmann L."/>
        </authorList>
    </citation>
    <scope>NUCLEOTIDE SEQUENCE [LARGE SCALE GENOMIC DNA]</scope>
    <source>
        <strain evidence="1 2">CCFEE 5935</strain>
    </source>
</reference>
<proteinExistence type="predicted"/>
<protein>
    <submittedName>
        <fullName evidence="1">Uncharacterized protein</fullName>
    </submittedName>
</protein>
<evidence type="ECO:0000313" key="2">
    <source>
        <dbReference type="Proteomes" id="UP001337655"/>
    </source>
</evidence>
<dbReference type="EMBL" id="JAVRRT010000006">
    <property type="protein sequence ID" value="KAK5171062.1"/>
    <property type="molecule type" value="Genomic_DNA"/>
</dbReference>
<dbReference type="InterPro" id="IPR038883">
    <property type="entry name" value="AN11006-like"/>
</dbReference>